<sequence length="307" mass="33222">MKKAIVFGGNGFIGSHVVDLLDRLGYDVTVFDRFSREPTYSAPARAIQGDFHDAAQVSAALAGMDEVFHFLTSSTAASRGVNAPDDLASNVLPAVRLAQSAADHGVRRFVFASTGGAIYSSATPGPYKETDDLAPISAYGTGKLCIETYLDLICSQSSMQSLVLRIANPYGTRQRPDRLQGVIPIALRRVLDGQPLTRMGDGSMVRDYIWMDDLLERLARLLEAPAPRNRVYNLGSGTGNTVNDVFEGIAQVTGIRPVIETVPQPASYVQSVTLDMSRFDDEFGTLPNSTSLEAGITKLWEEINDGE</sequence>
<evidence type="ECO:0000259" key="2">
    <source>
        <dbReference type="Pfam" id="PF01370"/>
    </source>
</evidence>
<name>A0A4Q8AB82_9MICC</name>
<evidence type="ECO:0000256" key="1">
    <source>
        <dbReference type="ARBA" id="ARBA00007637"/>
    </source>
</evidence>
<dbReference type="PANTHER" id="PTHR43000">
    <property type="entry name" value="DTDP-D-GLUCOSE 4,6-DEHYDRATASE-RELATED"/>
    <property type="match status" value="1"/>
</dbReference>
<keyword evidence="4" id="KW-1185">Reference proteome</keyword>
<evidence type="ECO:0000313" key="4">
    <source>
        <dbReference type="Proteomes" id="UP000292685"/>
    </source>
</evidence>
<accession>A0A4Q8AB82</accession>
<comment type="similarity">
    <text evidence="1">Belongs to the NAD(P)-dependent epimerase/dehydratase family.</text>
</comment>
<reference evidence="3 4" key="1">
    <citation type="submission" date="2019-02" db="EMBL/GenBank/DDBJ databases">
        <title>Sequencing the genomes of 1000 actinobacteria strains.</title>
        <authorList>
            <person name="Klenk H.-P."/>
        </authorList>
    </citation>
    <scope>NUCLEOTIDE SEQUENCE [LARGE SCALE GENOMIC DNA]</scope>
    <source>
        <strain evidence="3 4">DSM 17364</strain>
    </source>
</reference>
<dbReference type="Proteomes" id="UP000292685">
    <property type="component" value="Unassembled WGS sequence"/>
</dbReference>
<organism evidence="3 4">
    <name type="scientific">Zhihengliuella halotolerans</name>
    <dbReference type="NCBI Taxonomy" id="370736"/>
    <lineage>
        <taxon>Bacteria</taxon>
        <taxon>Bacillati</taxon>
        <taxon>Actinomycetota</taxon>
        <taxon>Actinomycetes</taxon>
        <taxon>Micrococcales</taxon>
        <taxon>Micrococcaceae</taxon>
        <taxon>Zhihengliuella</taxon>
    </lineage>
</organism>
<dbReference type="Pfam" id="PF01370">
    <property type="entry name" value="Epimerase"/>
    <property type="match status" value="1"/>
</dbReference>
<dbReference type="InterPro" id="IPR001509">
    <property type="entry name" value="Epimerase_deHydtase"/>
</dbReference>
<dbReference type="InterPro" id="IPR036291">
    <property type="entry name" value="NAD(P)-bd_dom_sf"/>
</dbReference>
<dbReference type="EMBL" id="SHLA01000001">
    <property type="protein sequence ID" value="RZU60825.1"/>
    <property type="molecule type" value="Genomic_DNA"/>
</dbReference>
<dbReference type="RefSeq" id="WP_130448930.1">
    <property type="nucleotide sequence ID" value="NZ_SHLA01000001.1"/>
</dbReference>
<dbReference type="Gene3D" id="3.90.25.10">
    <property type="entry name" value="UDP-galactose 4-epimerase, domain 1"/>
    <property type="match status" value="1"/>
</dbReference>
<comment type="caution">
    <text evidence="3">The sequence shown here is derived from an EMBL/GenBank/DDBJ whole genome shotgun (WGS) entry which is preliminary data.</text>
</comment>
<evidence type="ECO:0000313" key="3">
    <source>
        <dbReference type="EMBL" id="RZU60825.1"/>
    </source>
</evidence>
<feature type="domain" description="NAD-dependent epimerase/dehydratase" evidence="2">
    <location>
        <begin position="5"/>
        <end position="235"/>
    </location>
</feature>
<dbReference type="AlphaFoldDB" id="A0A4Q8AB82"/>
<proteinExistence type="inferred from homology"/>
<dbReference type="OrthoDB" id="9801785at2"/>
<dbReference type="SUPFAM" id="SSF51735">
    <property type="entry name" value="NAD(P)-binding Rossmann-fold domains"/>
    <property type="match status" value="1"/>
</dbReference>
<gene>
    <name evidence="3" type="ORF">EV380_0374</name>
</gene>
<dbReference type="Gene3D" id="3.40.50.720">
    <property type="entry name" value="NAD(P)-binding Rossmann-like Domain"/>
    <property type="match status" value="1"/>
</dbReference>
<protein>
    <submittedName>
        <fullName evidence="3">UDP-glucose 4-epimerase</fullName>
    </submittedName>
</protein>